<protein>
    <recommendedName>
        <fullName evidence="10">Tol-Pal system protein TolR</fullName>
    </recommendedName>
</protein>
<dbReference type="GO" id="GO:0051301">
    <property type="term" value="P:cell division"/>
    <property type="evidence" value="ECO:0007669"/>
    <property type="project" value="UniProtKB-UniRule"/>
</dbReference>
<keyword evidence="12" id="KW-1185">Reference proteome</keyword>
<keyword evidence="9 10" id="KW-0131">Cell cycle</keyword>
<evidence type="ECO:0000256" key="1">
    <source>
        <dbReference type="ARBA" id="ARBA00004162"/>
    </source>
</evidence>
<keyword evidence="7 10" id="KW-1133">Transmembrane helix</keyword>
<dbReference type="GO" id="GO:0005886">
    <property type="term" value="C:plasma membrane"/>
    <property type="evidence" value="ECO:0007669"/>
    <property type="project" value="UniProtKB-SubCell"/>
</dbReference>
<keyword evidence="5 10" id="KW-0132">Cell division</keyword>
<comment type="subunit">
    <text evidence="10">The Tol-Pal system is composed of five core proteins: the inner membrane proteins TolA, TolQ and TolR, the periplasmic protein TolB and the outer membrane protein Pal. They form a network linking the inner and outer membranes and the peptidoglycan layer.</text>
</comment>
<evidence type="ECO:0000256" key="9">
    <source>
        <dbReference type="ARBA" id="ARBA00023306"/>
    </source>
</evidence>
<comment type="similarity">
    <text evidence="2 10">Belongs to the ExbD/TolR family.</text>
</comment>
<dbReference type="InterPro" id="IPR003400">
    <property type="entry name" value="ExbD"/>
</dbReference>
<keyword evidence="3 10" id="KW-1003">Cell membrane</keyword>
<dbReference type="Proteomes" id="UP000295724">
    <property type="component" value="Unassembled WGS sequence"/>
</dbReference>
<keyword evidence="4 10" id="KW-0997">Cell inner membrane</keyword>
<dbReference type="OrthoDB" id="9798629at2"/>
<comment type="function">
    <text evidence="10">Part of the Tol-Pal system, which plays a role in outer membrane invagination during cell division and is important for maintaining outer membrane integrity.</text>
</comment>
<dbReference type="GO" id="GO:0015031">
    <property type="term" value="P:protein transport"/>
    <property type="evidence" value="ECO:0007669"/>
    <property type="project" value="InterPro"/>
</dbReference>
<comment type="subcellular location">
    <subcellularLocation>
        <location evidence="10">Cell inner membrane</location>
        <topology evidence="10">Single-pass membrane protein</topology>
    </subcellularLocation>
    <subcellularLocation>
        <location evidence="1">Cell membrane</location>
        <topology evidence="1">Single-pass membrane protein</topology>
    </subcellularLocation>
</comment>
<dbReference type="PANTHER" id="PTHR30558">
    <property type="entry name" value="EXBD MEMBRANE COMPONENT OF PMF-DRIVEN MACROMOLECULE IMPORT SYSTEM"/>
    <property type="match status" value="1"/>
</dbReference>
<evidence type="ECO:0000256" key="3">
    <source>
        <dbReference type="ARBA" id="ARBA00022475"/>
    </source>
</evidence>
<evidence type="ECO:0000256" key="5">
    <source>
        <dbReference type="ARBA" id="ARBA00022618"/>
    </source>
</evidence>
<dbReference type="PANTHER" id="PTHR30558:SF7">
    <property type="entry name" value="TOL-PAL SYSTEM PROTEIN TOLR"/>
    <property type="match status" value="1"/>
</dbReference>
<feature type="transmembrane region" description="Helical" evidence="10">
    <location>
        <begin position="12"/>
        <end position="34"/>
    </location>
</feature>
<dbReference type="Gene3D" id="3.30.420.270">
    <property type="match status" value="1"/>
</dbReference>
<dbReference type="Pfam" id="PF02472">
    <property type="entry name" value="ExbD"/>
    <property type="match status" value="1"/>
</dbReference>
<comment type="caution">
    <text evidence="11">The sequence shown here is derived from an EMBL/GenBank/DDBJ whole genome shotgun (WGS) entry which is preliminary data.</text>
</comment>
<organism evidence="11 12">
    <name type="scientific">Marinicella litoralis</name>
    <dbReference type="NCBI Taxonomy" id="644220"/>
    <lineage>
        <taxon>Bacteria</taxon>
        <taxon>Pseudomonadati</taxon>
        <taxon>Pseudomonadota</taxon>
        <taxon>Gammaproteobacteria</taxon>
        <taxon>Lysobacterales</taxon>
        <taxon>Marinicellaceae</taxon>
        <taxon>Marinicella</taxon>
    </lineage>
</organism>
<keyword evidence="8 10" id="KW-0472">Membrane</keyword>
<gene>
    <name evidence="10" type="primary">tolR</name>
    <name evidence="11" type="ORF">C8D91_0592</name>
</gene>
<dbReference type="HAMAP" id="MF_02203">
    <property type="entry name" value="TolR"/>
    <property type="match status" value="1"/>
</dbReference>
<evidence type="ECO:0000313" key="12">
    <source>
        <dbReference type="Proteomes" id="UP000295724"/>
    </source>
</evidence>
<sequence length="138" mass="15017">MRRPRKVKAEINVVPYIDVTLVLLIIFMITTPLMNLGVDVNLPESNANTITIETEPAVVNVTANGDLYLSIGGEYELIDAESLTQKLTAFIKVNDELPIMIGADKSVSYGQVYQAMAIVQKAGAKKVGLISDPIKPEN</sequence>
<evidence type="ECO:0000256" key="7">
    <source>
        <dbReference type="ARBA" id="ARBA00022989"/>
    </source>
</evidence>
<dbReference type="GO" id="GO:0022857">
    <property type="term" value="F:transmembrane transporter activity"/>
    <property type="evidence" value="ECO:0007669"/>
    <property type="project" value="InterPro"/>
</dbReference>
<dbReference type="AlphaFoldDB" id="A0A4R6XZJ4"/>
<name>A0A4R6XZJ4_9GAMM</name>
<reference evidence="11 12" key="1">
    <citation type="submission" date="2019-03" db="EMBL/GenBank/DDBJ databases">
        <title>Genomic Encyclopedia of Type Strains, Phase IV (KMG-IV): sequencing the most valuable type-strain genomes for metagenomic binning, comparative biology and taxonomic classification.</title>
        <authorList>
            <person name="Goeker M."/>
        </authorList>
    </citation>
    <scope>NUCLEOTIDE SEQUENCE [LARGE SCALE GENOMIC DNA]</scope>
    <source>
        <strain evidence="11 12">DSM 25488</strain>
    </source>
</reference>
<evidence type="ECO:0000256" key="8">
    <source>
        <dbReference type="ARBA" id="ARBA00023136"/>
    </source>
</evidence>
<dbReference type="EMBL" id="SNZB01000001">
    <property type="protein sequence ID" value="TDR23727.1"/>
    <property type="molecule type" value="Genomic_DNA"/>
</dbReference>
<dbReference type="RefSeq" id="WP_099017656.1">
    <property type="nucleotide sequence ID" value="NZ_NIHB01000001.1"/>
</dbReference>
<evidence type="ECO:0000256" key="6">
    <source>
        <dbReference type="ARBA" id="ARBA00022692"/>
    </source>
</evidence>
<evidence type="ECO:0000313" key="11">
    <source>
        <dbReference type="EMBL" id="TDR23727.1"/>
    </source>
</evidence>
<keyword evidence="6 10" id="KW-0812">Transmembrane</keyword>
<evidence type="ECO:0000256" key="10">
    <source>
        <dbReference type="HAMAP-Rule" id="MF_02203"/>
    </source>
</evidence>
<dbReference type="InterPro" id="IPR014168">
    <property type="entry name" value="Tol-Pal_TolR"/>
</dbReference>
<accession>A0A4R6XZJ4</accession>
<evidence type="ECO:0000256" key="4">
    <source>
        <dbReference type="ARBA" id="ARBA00022519"/>
    </source>
</evidence>
<evidence type="ECO:0000256" key="2">
    <source>
        <dbReference type="ARBA" id="ARBA00005811"/>
    </source>
</evidence>
<proteinExistence type="inferred from homology"/>